<dbReference type="InterPro" id="IPR051991">
    <property type="entry name" value="Mitoribosomal_protein_bL32"/>
</dbReference>
<dbReference type="Proteomes" id="UP000245383">
    <property type="component" value="Unassembled WGS sequence"/>
</dbReference>
<keyword evidence="4" id="KW-0689">Ribosomal protein</keyword>
<keyword evidence="9" id="KW-1185">Reference proteome</keyword>
<comment type="subcellular location">
    <subcellularLocation>
        <location evidence="1">Mitochondrion</location>
    </subcellularLocation>
</comment>
<dbReference type="PANTHER" id="PTHR21026">
    <property type="entry name" value="39S RIBOSOMAL PROTEIN L32, MITOCHONDRIAL"/>
    <property type="match status" value="1"/>
</dbReference>
<evidence type="ECO:0000313" key="9">
    <source>
        <dbReference type="Proteomes" id="UP000245383"/>
    </source>
</evidence>
<evidence type="ECO:0000256" key="7">
    <source>
        <dbReference type="ARBA" id="ARBA00039935"/>
    </source>
</evidence>
<evidence type="ECO:0000256" key="2">
    <source>
        <dbReference type="ARBA" id="ARBA00008560"/>
    </source>
</evidence>
<dbReference type="InterPro" id="IPR002677">
    <property type="entry name" value="Ribosomal_bL32"/>
</dbReference>
<evidence type="ECO:0000256" key="4">
    <source>
        <dbReference type="ARBA" id="ARBA00022980"/>
    </source>
</evidence>
<dbReference type="PANTHER" id="PTHR21026:SF2">
    <property type="entry name" value="LARGE RIBOSOMAL SUBUNIT PROTEIN BL32M"/>
    <property type="match status" value="1"/>
</dbReference>
<gene>
    <name evidence="8" type="ORF">BB561_002299</name>
</gene>
<dbReference type="GO" id="GO:0003735">
    <property type="term" value="F:structural constituent of ribosome"/>
    <property type="evidence" value="ECO:0007669"/>
    <property type="project" value="InterPro"/>
</dbReference>
<organism evidence="8 9">
    <name type="scientific">Smittium simulii</name>
    <dbReference type="NCBI Taxonomy" id="133385"/>
    <lineage>
        <taxon>Eukaryota</taxon>
        <taxon>Fungi</taxon>
        <taxon>Fungi incertae sedis</taxon>
        <taxon>Zoopagomycota</taxon>
        <taxon>Kickxellomycotina</taxon>
        <taxon>Harpellomycetes</taxon>
        <taxon>Harpellales</taxon>
        <taxon>Legeriomycetaceae</taxon>
        <taxon>Smittium</taxon>
    </lineage>
</organism>
<dbReference type="Pfam" id="PF01783">
    <property type="entry name" value="Ribosomal_L32p"/>
    <property type="match status" value="1"/>
</dbReference>
<evidence type="ECO:0000256" key="5">
    <source>
        <dbReference type="ARBA" id="ARBA00023128"/>
    </source>
</evidence>
<evidence type="ECO:0000256" key="3">
    <source>
        <dbReference type="ARBA" id="ARBA00022946"/>
    </source>
</evidence>
<dbReference type="HAMAP" id="MF_00340">
    <property type="entry name" value="Ribosomal_bL32"/>
    <property type="match status" value="1"/>
</dbReference>
<accession>A0A2T9YQV4</accession>
<sequence length="148" mass="16436">MSALQIKGLQHNTNLLVLSNIFKSVFSRRVNAINATPKASEPCVRVIADLNTFSPFKFALSALETVKFGLGWGIGSTIRDILTEAILRAAPKKKTTHSKKRMRASNKALKNRKDIVRCSACGRAKLLAHVCAYCYKDIKEKMKNTNTI</sequence>
<dbReference type="GO" id="GO:0006412">
    <property type="term" value="P:translation"/>
    <property type="evidence" value="ECO:0007669"/>
    <property type="project" value="InterPro"/>
</dbReference>
<dbReference type="GO" id="GO:0005762">
    <property type="term" value="C:mitochondrial large ribosomal subunit"/>
    <property type="evidence" value="ECO:0007669"/>
    <property type="project" value="TreeGrafter"/>
</dbReference>
<evidence type="ECO:0000256" key="1">
    <source>
        <dbReference type="ARBA" id="ARBA00004173"/>
    </source>
</evidence>
<evidence type="ECO:0000256" key="6">
    <source>
        <dbReference type="ARBA" id="ARBA00023274"/>
    </source>
</evidence>
<dbReference type="AlphaFoldDB" id="A0A2T9YQV4"/>
<comment type="similarity">
    <text evidence="2">Belongs to the bacterial ribosomal protein bL32 family.</text>
</comment>
<reference evidence="8 9" key="1">
    <citation type="journal article" date="2018" name="MBio">
        <title>Comparative Genomics Reveals the Core Gene Toolbox for the Fungus-Insect Symbiosis.</title>
        <authorList>
            <person name="Wang Y."/>
            <person name="Stata M."/>
            <person name="Wang W."/>
            <person name="Stajich J.E."/>
            <person name="White M.M."/>
            <person name="Moncalvo J.M."/>
        </authorList>
    </citation>
    <scope>NUCLEOTIDE SEQUENCE [LARGE SCALE GENOMIC DNA]</scope>
    <source>
        <strain evidence="8 9">SWE-8-4</strain>
    </source>
</reference>
<protein>
    <recommendedName>
        <fullName evidence="7">Large ribosomal subunit protein bL32m</fullName>
    </recommendedName>
</protein>
<keyword evidence="3" id="KW-0809">Transit peptide</keyword>
<dbReference type="OrthoDB" id="2014905at2759"/>
<keyword evidence="6" id="KW-0687">Ribonucleoprotein</keyword>
<evidence type="ECO:0000313" key="8">
    <source>
        <dbReference type="EMBL" id="PVU94738.1"/>
    </source>
</evidence>
<dbReference type="NCBIfam" id="TIGR01031">
    <property type="entry name" value="rpmF_bact"/>
    <property type="match status" value="1"/>
</dbReference>
<dbReference type="SUPFAM" id="SSF57829">
    <property type="entry name" value="Zn-binding ribosomal proteins"/>
    <property type="match status" value="1"/>
</dbReference>
<dbReference type="InterPro" id="IPR011332">
    <property type="entry name" value="Ribosomal_zn-bd"/>
</dbReference>
<proteinExistence type="inferred from homology"/>
<comment type="caution">
    <text evidence="8">The sequence shown here is derived from an EMBL/GenBank/DDBJ whole genome shotgun (WGS) entry which is preliminary data.</text>
</comment>
<dbReference type="STRING" id="133385.A0A2T9YQV4"/>
<keyword evidence="5" id="KW-0496">Mitochondrion</keyword>
<name>A0A2T9YQV4_9FUNG</name>
<dbReference type="EMBL" id="MBFR01000076">
    <property type="protein sequence ID" value="PVU94738.1"/>
    <property type="molecule type" value="Genomic_DNA"/>
</dbReference>